<reference evidence="9 10" key="1">
    <citation type="journal article" date="2012" name="Genome Biol.">
        <title>Genome and low-iron response of an oceanic diatom adapted to chronic iron limitation.</title>
        <authorList>
            <person name="Lommer M."/>
            <person name="Specht M."/>
            <person name="Roy A.S."/>
            <person name="Kraemer L."/>
            <person name="Andreson R."/>
            <person name="Gutowska M.A."/>
            <person name="Wolf J."/>
            <person name="Bergner S.V."/>
            <person name="Schilhabel M.B."/>
            <person name="Klostermeier U.C."/>
            <person name="Beiko R.G."/>
            <person name="Rosenstiel P."/>
            <person name="Hippler M."/>
            <person name="Laroche J."/>
        </authorList>
    </citation>
    <scope>NUCLEOTIDE SEQUENCE [LARGE SCALE GENOMIC DNA]</scope>
    <source>
        <strain evidence="9 10">CCMP1005</strain>
    </source>
</reference>
<dbReference type="Pfam" id="PF03441">
    <property type="entry name" value="FAD_binding_7"/>
    <property type="match status" value="1"/>
</dbReference>
<dbReference type="PROSITE" id="PS51645">
    <property type="entry name" value="PHR_CRY_ALPHA_BETA"/>
    <property type="match status" value="1"/>
</dbReference>
<feature type="binding site" evidence="5">
    <location>
        <position position="539"/>
    </location>
    <ligand>
        <name>FAD</name>
        <dbReference type="ChEBI" id="CHEBI:57692"/>
    </ligand>
</feature>
<dbReference type="GO" id="GO:0003677">
    <property type="term" value="F:DNA binding"/>
    <property type="evidence" value="ECO:0007669"/>
    <property type="project" value="TreeGrafter"/>
</dbReference>
<feature type="site" description="Electron transfer via tryptophanyl radical" evidence="6">
    <location>
        <position position="629"/>
    </location>
</feature>
<dbReference type="InterPro" id="IPR014729">
    <property type="entry name" value="Rossmann-like_a/b/a_fold"/>
</dbReference>
<dbReference type="GO" id="GO:0071949">
    <property type="term" value="F:FAD binding"/>
    <property type="evidence" value="ECO:0007669"/>
    <property type="project" value="TreeGrafter"/>
</dbReference>
<feature type="site" description="Electron transfer via tryptophanyl radical" evidence="6">
    <location>
        <position position="573"/>
    </location>
</feature>
<dbReference type="SUPFAM" id="SSF48173">
    <property type="entry name" value="Cryptochrome/photolyase FAD-binding domain"/>
    <property type="match status" value="1"/>
</dbReference>
<dbReference type="PROSITE" id="PS00394">
    <property type="entry name" value="DNA_PHOTOLYASES_1_1"/>
    <property type="match status" value="1"/>
</dbReference>
<keyword evidence="3 5" id="KW-0274">FAD</keyword>
<dbReference type="Gene3D" id="1.25.40.80">
    <property type="match status" value="1"/>
</dbReference>
<dbReference type="Proteomes" id="UP000266841">
    <property type="component" value="Unassembled WGS sequence"/>
</dbReference>
<evidence type="ECO:0000256" key="6">
    <source>
        <dbReference type="PIRSR" id="PIRSR602081-2"/>
    </source>
</evidence>
<evidence type="ECO:0000256" key="4">
    <source>
        <dbReference type="ARBA" id="ARBA00022991"/>
    </source>
</evidence>
<accession>K0SHQ8</accession>
<evidence type="ECO:0000256" key="7">
    <source>
        <dbReference type="SAM" id="MobiDB-lite"/>
    </source>
</evidence>
<dbReference type="Gene3D" id="1.10.579.10">
    <property type="entry name" value="DNA Cyclobutane Dipyrimidine Photolyase, subunit A, domain 3"/>
    <property type="match status" value="1"/>
</dbReference>
<evidence type="ECO:0000256" key="5">
    <source>
        <dbReference type="PIRSR" id="PIRSR602081-1"/>
    </source>
</evidence>
<gene>
    <name evidence="9" type="ORF">THAOC_21847</name>
</gene>
<dbReference type="eggNOG" id="KOG0133">
    <property type="taxonomic scope" value="Eukaryota"/>
</dbReference>
<dbReference type="InterPro" id="IPR002081">
    <property type="entry name" value="Cryptochrome/DNA_photolyase_1"/>
</dbReference>
<feature type="compositionally biased region" description="Basic residues" evidence="7">
    <location>
        <begin position="795"/>
        <end position="807"/>
    </location>
</feature>
<dbReference type="PANTHER" id="PTHR11455">
    <property type="entry name" value="CRYPTOCHROME"/>
    <property type="match status" value="1"/>
</dbReference>
<dbReference type="InterPro" id="IPR018394">
    <property type="entry name" value="DNA_photolyase_1_CS_C"/>
</dbReference>
<dbReference type="InterPro" id="IPR006050">
    <property type="entry name" value="DNA_photolyase_N"/>
</dbReference>
<proteinExistence type="inferred from homology"/>
<dbReference type="GO" id="GO:0006139">
    <property type="term" value="P:nucleobase-containing compound metabolic process"/>
    <property type="evidence" value="ECO:0007669"/>
    <property type="project" value="UniProtKB-ARBA"/>
</dbReference>
<dbReference type="OMA" id="TRMEFKY"/>
<dbReference type="InterPro" id="IPR005101">
    <property type="entry name" value="Cryptochr/Photolyase_FAD-bd"/>
</dbReference>
<dbReference type="OrthoDB" id="204690at2759"/>
<comment type="cofactor">
    <cofactor evidence="5">
        <name>FAD</name>
        <dbReference type="ChEBI" id="CHEBI:57692"/>
    </cofactor>
    <text evidence="5">Binds 1 FAD per subunit.</text>
</comment>
<feature type="region of interest" description="Disordered" evidence="7">
    <location>
        <begin position="783"/>
        <end position="815"/>
    </location>
</feature>
<keyword evidence="4" id="KW-0157">Chromophore</keyword>
<dbReference type="GO" id="GO:0043153">
    <property type="term" value="P:entrainment of circadian clock by photoperiod"/>
    <property type="evidence" value="ECO:0007669"/>
    <property type="project" value="TreeGrafter"/>
</dbReference>
<evidence type="ECO:0000313" key="9">
    <source>
        <dbReference type="EMBL" id="EJK58052.1"/>
    </source>
</evidence>
<dbReference type="Gene3D" id="3.40.50.620">
    <property type="entry name" value="HUPs"/>
    <property type="match status" value="1"/>
</dbReference>
<dbReference type="PANTHER" id="PTHR11455:SF18">
    <property type="entry name" value="SI:CH1073-390K14.1"/>
    <property type="match status" value="1"/>
</dbReference>
<organism evidence="9 10">
    <name type="scientific">Thalassiosira oceanica</name>
    <name type="common">Marine diatom</name>
    <dbReference type="NCBI Taxonomy" id="159749"/>
    <lineage>
        <taxon>Eukaryota</taxon>
        <taxon>Sar</taxon>
        <taxon>Stramenopiles</taxon>
        <taxon>Ochrophyta</taxon>
        <taxon>Bacillariophyta</taxon>
        <taxon>Coscinodiscophyceae</taxon>
        <taxon>Thalassiosirophycidae</taxon>
        <taxon>Thalassiosirales</taxon>
        <taxon>Thalassiosiraceae</taxon>
        <taxon>Thalassiosira</taxon>
    </lineage>
</organism>
<comment type="caution">
    <text evidence="9">The sequence shown here is derived from an EMBL/GenBank/DDBJ whole genome shotgun (WGS) entry which is preliminary data.</text>
</comment>
<dbReference type="SUPFAM" id="SSF52425">
    <property type="entry name" value="Cryptochrome/photolyase, N-terminal domain"/>
    <property type="match status" value="1"/>
</dbReference>
<evidence type="ECO:0000256" key="1">
    <source>
        <dbReference type="ARBA" id="ARBA00005862"/>
    </source>
</evidence>
<dbReference type="InterPro" id="IPR036134">
    <property type="entry name" value="Crypto/Photolyase_FAD-like_sf"/>
</dbReference>
<dbReference type="GO" id="GO:0032922">
    <property type="term" value="P:circadian regulation of gene expression"/>
    <property type="evidence" value="ECO:0007669"/>
    <property type="project" value="TreeGrafter"/>
</dbReference>
<dbReference type="GO" id="GO:0005737">
    <property type="term" value="C:cytoplasm"/>
    <property type="evidence" value="ECO:0007669"/>
    <property type="project" value="TreeGrafter"/>
</dbReference>
<feature type="region of interest" description="Disordered" evidence="7">
    <location>
        <begin position="204"/>
        <end position="249"/>
    </location>
</feature>
<evidence type="ECO:0000256" key="2">
    <source>
        <dbReference type="ARBA" id="ARBA00022630"/>
    </source>
</evidence>
<dbReference type="AlphaFoldDB" id="K0SHQ8"/>
<name>K0SHQ8_THAOC</name>
<dbReference type="GO" id="GO:0003904">
    <property type="term" value="F:deoxyribodipyrimidine photo-lyase activity"/>
    <property type="evidence" value="ECO:0007669"/>
    <property type="project" value="TreeGrafter"/>
</dbReference>
<dbReference type="EMBL" id="AGNL01026287">
    <property type="protein sequence ID" value="EJK58052.1"/>
    <property type="molecule type" value="Genomic_DNA"/>
</dbReference>
<protein>
    <recommendedName>
        <fullName evidence="8">Photolyase/cryptochrome alpha/beta domain-containing protein</fullName>
    </recommendedName>
</protein>
<evidence type="ECO:0000256" key="3">
    <source>
        <dbReference type="ARBA" id="ARBA00022827"/>
    </source>
</evidence>
<sequence>MDGQATLLKDFVAEMNHLGKQNEVLIVSGSGAKARFNSVSALQRLRDDRVEVGPKISVAYNPFFPEEQDLADERRRLEQKLETGLVSKVYLQFGTDLDRLRSSLQELKAMQAQAEHNFDICGSIFLPTKKLIAQQKFRPWNGVFLSDEFLAGETTARGIVLQMMKLYEEHGCEILIEAPGVRTSNDWSVVESLLKERDDKIAASGANVKPEKQRSNAAAKDASPAKKRKATEVAADTSSEPAASGIGIPKSTLTPQQLAKPAIVLFHSHDCRLHDNVALQLASHHACVIPLFIWSRKEQGRWGVRGCMEVILKDALRNLDEKLRSHGLELTCRQGDDSSEVLRQLCEECGSSAVYYNVEHTPESGVREAKYRRLLGEIDVETVECQSSLLYDPTSPQLGTGFHGGHWGTLMPFLKGCKKQLGEPRKPVQRFETFAMLEAMAGPVTWPSSSSIDGLDLAVIEGEERLLERFPMSEDAAHSNLEQFFKVGFGRYESDRSRADMEWSTSKLSAHLRVGTLSPNVLYYKTEASELDYPQRKTFSRRLFWRDLAYFHLQSFPGMRWESIRLHYGQTEWCNGEEGDRRFLAWKRGKTGFPLVDAGMRELYKTGWMTQSIRMVVASFLTEYLRVDWRMGAEWFHYTLADADSAINPMMWQNAGRSGIDQWNFVMSPVAASQDASGEYTRRWVPELAKLPRGTLHKPWETPAQVLNECGIVLGRDYPHRIVTDLKAERALSDEAVLEMRRKNQQFNNERGYDLVQLPNGKETVVFTKKQFRIDRQGIVLKETKKTTGSGAAGRGRRGQRARKKAGRDKVAGKR</sequence>
<evidence type="ECO:0000313" key="10">
    <source>
        <dbReference type="Proteomes" id="UP000266841"/>
    </source>
</evidence>
<dbReference type="Pfam" id="PF00875">
    <property type="entry name" value="DNA_photolyase"/>
    <property type="match status" value="1"/>
</dbReference>
<comment type="similarity">
    <text evidence="1">Belongs to the DNA photolyase class-1 family.</text>
</comment>
<keyword evidence="10" id="KW-1185">Reference proteome</keyword>
<dbReference type="PRINTS" id="PR00147">
    <property type="entry name" value="DNAPHOTLYASE"/>
</dbReference>
<dbReference type="GO" id="GO:0006950">
    <property type="term" value="P:response to stress"/>
    <property type="evidence" value="ECO:0007669"/>
    <property type="project" value="UniProtKB-ARBA"/>
</dbReference>
<keyword evidence="2 5" id="KW-0285">Flavoprotein</keyword>
<dbReference type="GO" id="GO:0005634">
    <property type="term" value="C:nucleus"/>
    <property type="evidence" value="ECO:0007669"/>
    <property type="project" value="TreeGrafter"/>
</dbReference>
<evidence type="ECO:0000259" key="8">
    <source>
        <dbReference type="PROSITE" id="PS51645"/>
    </source>
</evidence>
<feature type="binding site" evidence="5">
    <location>
        <position position="492"/>
    </location>
    <ligand>
        <name>FAD</name>
        <dbReference type="ChEBI" id="CHEBI:57692"/>
    </ligand>
</feature>
<dbReference type="InterPro" id="IPR036155">
    <property type="entry name" value="Crypto/Photolyase_N_sf"/>
</dbReference>
<feature type="site" description="Electron transfer via tryptophanyl radical" evidence="6">
    <location>
        <position position="652"/>
    </location>
</feature>
<feature type="binding site" evidence="5">
    <location>
        <begin position="505"/>
        <end position="509"/>
    </location>
    <ligand>
        <name>FAD</name>
        <dbReference type="ChEBI" id="CHEBI:57692"/>
    </ligand>
</feature>
<feature type="domain" description="Photolyase/cryptochrome alpha/beta" evidence="8">
    <location>
        <begin position="261"/>
        <end position="390"/>
    </location>
</feature>
<feature type="binding site" evidence="5">
    <location>
        <begin position="642"/>
        <end position="644"/>
    </location>
    <ligand>
        <name>FAD</name>
        <dbReference type="ChEBI" id="CHEBI:57692"/>
    </ligand>
</feature>